<dbReference type="Pfam" id="PF14852">
    <property type="entry name" value="Fis1_TPR_N"/>
    <property type="match status" value="1"/>
</dbReference>
<evidence type="ECO:0000313" key="13">
    <source>
        <dbReference type="Proteomes" id="UP000053477"/>
    </source>
</evidence>
<sequence>MHFRIWIDLAARLRAGNALRHFLSLLFLHHTLTLPFDMRTDGKNNLELAEAADIWDELDYESLEVIRRQYEAEEEKGILTTQTTFNYAWALVKSSRKDHQEKGVLLLQKLYKDDPSRRRESLYFLGVGYYKLGKYTDAQKIIGKLLEKEPTNEQAISLNQEIENKLTSEAYIGGSIVAGAVAVAGGLLFLGLRRARK</sequence>
<dbReference type="PANTHER" id="PTHR13247">
    <property type="entry name" value="TETRATRICOPEPTIDE REPEAT PROTEIN 11 TPR REPEAT PROTEIN 11"/>
    <property type="match status" value="1"/>
</dbReference>
<dbReference type="InterPro" id="IPR019734">
    <property type="entry name" value="TPR_rpt"/>
</dbReference>
<keyword evidence="8 10" id="KW-0472">Membrane</keyword>
<dbReference type="EMBL" id="KQ086108">
    <property type="protein sequence ID" value="KLO08047.1"/>
    <property type="molecule type" value="Genomic_DNA"/>
</dbReference>
<evidence type="ECO:0000256" key="4">
    <source>
        <dbReference type="ARBA" id="ARBA00022692"/>
    </source>
</evidence>
<dbReference type="FunCoup" id="A0A0H2R9J6">
    <property type="interactions" value="220"/>
</dbReference>
<evidence type="ECO:0000256" key="1">
    <source>
        <dbReference type="ARBA" id="ARBA00004572"/>
    </source>
</evidence>
<evidence type="ECO:0000256" key="6">
    <source>
        <dbReference type="ARBA" id="ARBA00022989"/>
    </source>
</evidence>
<proteinExistence type="inferred from homology"/>
<dbReference type="AlphaFoldDB" id="A0A0H2R9J6"/>
<organism evidence="12 13">
    <name type="scientific">Schizopora paradoxa</name>
    <dbReference type="NCBI Taxonomy" id="27342"/>
    <lineage>
        <taxon>Eukaryota</taxon>
        <taxon>Fungi</taxon>
        <taxon>Dikarya</taxon>
        <taxon>Basidiomycota</taxon>
        <taxon>Agaricomycotina</taxon>
        <taxon>Agaricomycetes</taxon>
        <taxon>Hymenochaetales</taxon>
        <taxon>Schizoporaceae</taxon>
        <taxon>Schizopora</taxon>
    </lineage>
</organism>
<evidence type="ECO:0000256" key="8">
    <source>
        <dbReference type="ARBA" id="ARBA00023136"/>
    </source>
</evidence>
<evidence type="ECO:0000256" key="3">
    <source>
        <dbReference type="ARBA" id="ARBA00014314"/>
    </source>
</evidence>
<dbReference type="GO" id="GO:0005778">
    <property type="term" value="C:peroxisomal membrane"/>
    <property type="evidence" value="ECO:0007669"/>
    <property type="project" value="TreeGrafter"/>
</dbReference>
<dbReference type="InterPro" id="IPR028061">
    <property type="entry name" value="Fis1_TPR_C"/>
</dbReference>
<evidence type="ECO:0000256" key="10">
    <source>
        <dbReference type="SAM" id="Phobius"/>
    </source>
</evidence>
<dbReference type="PROSITE" id="PS50005">
    <property type="entry name" value="TPR"/>
    <property type="match status" value="1"/>
</dbReference>
<reference evidence="12 13" key="1">
    <citation type="submission" date="2015-04" db="EMBL/GenBank/DDBJ databases">
        <title>Complete genome sequence of Schizopora paradoxa KUC8140, a cosmopolitan wood degrader in East Asia.</title>
        <authorList>
            <consortium name="DOE Joint Genome Institute"/>
            <person name="Min B."/>
            <person name="Park H."/>
            <person name="Jang Y."/>
            <person name="Kim J.-J."/>
            <person name="Kim K.H."/>
            <person name="Pangilinan J."/>
            <person name="Lipzen A."/>
            <person name="Riley R."/>
            <person name="Grigoriev I.V."/>
            <person name="Spatafora J.W."/>
            <person name="Choi I.-G."/>
        </authorList>
    </citation>
    <scope>NUCLEOTIDE SEQUENCE [LARGE SCALE GENOMIC DNA]</scope>
    <source>
        <strain evidence="12 13">KUC8140</strain>
    </source>
</reference>
<accession>A0A0H2R9J6</accession>
<feature type="transmembrane region" description="Helical" evidence="10">
    <location>
        <begin position="170"/>
        <end position="192"/>
    </location>
</feature>
<dbReference type="GO" id="GO:0005741">
    <property type="term" value="C:mitochondrial outer membrane"/>
    <property type="evidence" value="ECO:0007669"/>
    <property type="project" value="UniProtKB-SubCell"/>
</dbReference>
<dbReference type="Proteomes" id="UP000053477">
    <property type="component" value="Unassembled WGS sequence"/>
</dbReference>
<dbReference type="Pfam" id="PF14853">
    <property type="entry name" value="Fis1_TPR_C"/>
    <property type="match status" value="1"/>
</dbReference>
<feature type="signal peptide" evidence="11">
    <location>
        <begin position="1"/>
        <end position="33"/>
    </location>
</feature>
<dbReference type="GO" id="GO:0016559">
    <property type="term" value="P:peroxisome fission"/>
    <property type="evidence" value="ECO:0007669"/>
    <property type="project" value="TreeGrafter"/>
</dbReference>
<evidence type="ECO:0000256" key="7">
    <source>
        <dbReference type="ARBA" id="ARBA00023128"/>
    </source>
</evidence>
<dbReference type="CDD" id="cd12212">
    <property type="entry name" value="Fis1"/>
    <property type="match status" value="1"/>
</dbReference>
<evidence type="ECO:0000256" key="11">
    <source>
        <dbReference type="SAM" id="SignalP"/>
    </source>
</evidence>
<keyword evidence="9" id="KW-0802">TPR repeat</keyword>
<feature type="chain" id="PRO_5005201355" description="Mitochondrial fission 1 protein" evidence="11">
    <location>
        <begin position="34"/>
        <end position="197"/>
    </location>
</feature>
<dbReference type="GO" id="GO:0000266">
    <property type="term" value="P:mitochondrial fission"/>
    <property type="evidence" value="ECO:0007669"/>
    <property type="project" value="InterPro"/>
</dbReference>
<evidence type="ECO:0000256" key="5">
    <source>
        <dbReference type="ARBA" id="ARBA00022787"/>
    </source>
</evidence>
<keyword evidence="11" id="KW-0732">Signal</keyword>
<dbReference type="InterPro" id="IPR011990">
    <property type="entry name" value="TPR-like_helical_dom_sf"/>
</dbReference>
<keyword evidence="13" id="KW-1185">Reference proteome</keyword>
<evidence type="ECO:0000313" key="12">
    <source>
        <dbReference type="EMBL" id="KLO08047.1"/>
    </source>
</evidence>
<dbReference type="InterPro" id="IPR016543">
    <property type="entry name" value="Fis1"/>
</dbReference>
<comment type="subcellular location">
    <subcellularLocation>
        <location evidence="1">Mitochondrion outer membrane</location>
        <topology evidence="1">Single-pass membrane protein</topology>
    </subcellularLocation>
</comment>
<dbReference type="GO" id="GO:0000422">
    <property type="term" value="P:autophagy of mitochondrion"/>
    <property type="evidence" value="ECO:0007669"/>
    <property type="project" value="TreeGrafter"/>
</dbReference>
<dbReference type="SUPFAM" id="SSF48452">
    <property type="entry name" value="TPR-like"/>
    <property type="match status" value="1"/>
</dbReference>
<evidence type="ECO:0000256" key="2">
    <source>
        <dbReference type="ARBA" id="ARBA00008937"/>
    </source>
</evidence>
<protein>
    <recommendedName>
        <fullName evidence="3">Mitochondrial fission 1 protein</fullName>
    </recommendedName>
</protein>
<dbReference type="OrthoDB" id="421154at2759"/>
<keyword evidence="4 10" id="KW-0812">Transmembrane</keyword>
<dbReference type="PANTHER" id="PTHR13247:SF0">
    <property type="entry name" value="MITOCHONDRIAL FISSION 1 PROTEIN"/>
    <property type="match status" value="1"/>
</dbReference>
<dbReference type="STRING" id="27342.A0A0H2R9J6"/>
<evidence type="ECO:0000256" key="9">
    <source>
        <dbReference type="PROSITE-ProRule" id="PRU00339"/>
    </source>
</evidence>
<dbReference type="InterPro" id="IPR028058">
    <property type="entry name" value="Fis1_TPR_N"/>
</dbReference>
<keyword evidence="5" id="KW-1000">Mitochondrion outer membrane</keyword>
<comment type="similarity">
    <text evidence="2">Belongs to the FIS1 family.</text>
</comment>
<feature type="repeat" description="TPR" evidence="9">
    <location>
        <begin position="119"/>
        <end position="152"/>
    </location>
</feature>
<gene>
    <name evidence="12" type="ORF">SCHPADRAFT_908920</name>
</gene>
<dbReference type="InParanoid" id="A0A0H2R9J6"/>
<dbReference type="Gene3D" id="1.25.40.10">
    <property type="entry name" value="Tetratricopeptide repeat domain"/>
    <property type="match status" value="1"/>
</dbReference>
<keyword evidence="6 10" id="KW-1133">Transmembrane helix</keyword>
<keyword evidence="7" id="KW-0496">Mitochondrion</keyword>
<dbReference type="InterPro" id="IPR033745">
    <property type="entry name" value="Fis1_cytosol"/>
</dbReference>
<name>A0A0H2R9J6_9AGAM</name>